<feature type="compositionally biased region" description="Low complexity" evidence="6">
    <location>
        <begin position="309"/>
        <end position="321"/>
    </location>
</feature>
<dbReference type="PROSITE" id="PS00478">
    <property type="entry name" value="LIM_DOMAIN_1"/>
    <property type="match status" value="1"/>
</dbReference>
<feature type="compositionally biased region" description="Low complexity" evidence="6">
    <location>
        <begin position="333"/>
        <end position="368"/>
    </location>
</feature>
<sequence length="666" mass="71241">MPRESSFMPTIKCSSCGFEVEISMMGEHICGGSEAQSTQLDPGPSSFDNFMPEKLPRMMPPSLDTSAANRSFAGQGQLTPVSMSSGSRGESPKTPNGRLGPGRSDDYYSPRIATDSPPGQSMRRPGGYGGFADLDGYDVEPAYPGASLKPATNLLQRMNTIAPGPFDAGRRPSAPRNILQTRNAPEEYDRPGTAMSNLSSSAGSMREAPRAPRKNGYGGFGPPSRGGDELEPKPFGMAQRSGTFPRPSDPIDTPARTPSAPGPRPSWRRPSEETAEPMPMTGAGMRRPSKDTSRPPPPRTSLVRSKTFGSSSSNGSVNVAAEFGIGNPYHAPSDSMSSSVSGYSQPSASGRPSQSSSQSSLSRSAGSSFDRKPSDSAGSDSVMGNLRPPMDERKPKELPQSPMQPPPIDKSKPFSKTLAKRPPPPPQGYDPRIDPRLRRAPSPLASPAMEIASPIVDMFARDDPAIQAPRRNRSPEPPPPVPSTRGDCKSCALPITGKSISSADGRLTGRYHKACFVCTTCKEPFTSATFYVLDDKPYCGRHYHELNGSLCGGCGNGIEGQYLEDESTKKHHPGCFRCGDCGMVLKDGYFEVNGRAFCEKDAWRRVQQPWMAGRKGSTPSASPLGLPAGPGGPRSGSFGLPSNNRMGPGFVPRPRMEKRMTRLGMM</sequence>
<feature type="region of interest" description="Disordered" evidence="6">
    <location>
        <begin position="33"/>
        <end position="131"/>
    </location>
</feature>
<keyword evidence="3 5" id="KW-0862">Zinc</keyword>
<evidence type="ECO:0000256" key="6">
    <source>
        <dbReference type="SAM" id="MobiDB-lite"/>
    </source>
</evidence>
<dbReference type="SUPFAM" id="SSF57716">
    <property type="entry name" value="Glucocorticoid receptor-like (DNA-binding domain)"/>
    <property type="match status" value="1"/>
</dbReference>
<evidence type="ECO:0000256" key="3">
    <source>
        <dbReference type="ARBA" id="ARBA00022833"/>
    </source>
</evidence>
<feature type="domain" description="LIM zinc-binding" evidence="7">
    <location>
        <begin position="550"/>
        <end position="608"/>
    </location>
</feature>
<accession>A0A1J7JQC9</accession>
<evidence type="ECO:0000313" key="9">
    <source>
        <dbReference type="Proteomes" id="UP000182658"/>
    </source>
</evidence>
<dbReference type="PANTHER" id="PTHR24205">
    <property type="entry name" value="FOUR AND A HALF LIM DOMAINS PROTEIN"/>
    <property type="match status" value="1"/>
</dbReference>
<dbReference type="Pfam" id="PF00412">
    <property type="entry name" value="LIM"/>
    <property type="match status" value="2"/>
</dbReference>
<keyword evidence="2" id="KW-0677">Repeat</keyword>
<dbReference type="Proteomes" id="UP000182658">
    <property type="component" value="Unassembled WGS sequence"/>
</dbReference>
<organism evidence="8 9">
    <name type="scientific">Coniochaeta ligniaria NRRL 30616</name>
    <dbReference type="NCBI Taxonomy" id="1408157"/>
    <lineage>
        <taxon>Eukaryota</taxon>
        <taxon>Fungi</taxon>
        <taxon>Dikarya</taxon>
        <taxon>Ascomycota</taxon>
        <taxon>Pezizomycotina</taxon>
        <taxon>Sordariomycetes</taxon>
        <taxon>Sordariomycetidae</taxon>
        <taxon>Coniochaetales</taxon>
        <taxon>Coniochaetaceae</taxon>
        <taxon>Coniochaeta</taxon>
    </lineage>
</organism>
<gene>
    <name evidence="8" type="ORF">CONLIGDRAFT_572532</name>
</gene>
<dbReference type="GO" id="GO:0003712">
    <property type="term" value="F:transcription coregulator activity"/>
    <property type="evidence" value="ECO:0007669"/>
    <property type="project" value="TreeGrafter"/>
</dbReference>
<evidence type="ECO:0000256" key="5">
    <source>
        <dbReference type="PROSITE-ProRule" id="PRU00125"/>
    </source>
</evidence>
<evidence type="ECO:0000256" key="4">
    <source>
        <dbReference type="ARBA" id="ARBA00023038"/>
    </source>
</evidence>
<keyword evidence="1 5" id="KW-0479">Metal-binding</keyword>
<dbReference type="EMBL" id="KV875095">
    <property type="protein sequence ID" value="OIW31548.1"/>
    <property type="molecule type" value="Genomic_DNA"/>
</dbReference>
<protein>
    <recommendedName>
        <fullName evidence="7">LIM zinc-binding domain-containing protein</fullName>
    </recommendedName>
</protein>
<feature type="region of interest" description="Disordered" evidence="6">
    <location>
        <begin position="610"/>
        <end position="654"/>
    </location>
</feature>
<feature type="domain" description="LIM zinc-binding" evidence="7">
    <location>
        <begin position="486"/>
        <end position="549"/>
    </location>
</feature>
<evidence type="ECO:0000313" key="8">
    <source>
        <dbReference type="EMBL" id="OIW31548.1"/>
    </source>
</evidence>
<keyword evidence="4 5" id="KW-0440">LIM domain</keyword>
<feature type="compositionally biased region" description="Polar residues" evidence="6">
    <location>
        <begin position="63"/>
        <end position="88"/>
    </location>
</feature>
<dbReference type="PROSITE" id="PS50023">
    <property type="entry name" value="LIM_DOMAIN_2"/>
    <property type="match status" value="2"/>
</dbReference>
<dbReference type="Gene3D" id="2.10.110.10">
    <property type="entry name" value="Cysteine Rich Protein"/>
    <property type="match status" value="2"/>
</dbReference>
<dbReference type="STRING" id="1408157.A0A1J7JQC9"/>
<dbReference type="GO" id="GO:0046872">
    <property type="term" value="F:metal ion binding"/>
    <property type="evidence" value="ECO:0007669"/>
    <property type="project" value="UniProtKB-KW"/>
</dbReference>
<keyword evidence="9" id="KW-1185">Reference proteome</keyword>
<proteinExistence type="predicted"/>
<dbReference type="CDD" id="cd09397">
    <property type="entry name" value="LIM1_UF1"/>
    <property type="match status" value="1"/>
</dbReference>
<feature type="region of interest" description="Disordered" evidence="6">
    <location>
        <begin position="162"/>
        <end position="446"/>
    </location>
</feature>
<dbReference type="FunFam" id="2.10.110.10:FF:000105">
    <property type="entry name" value="Similar to LIM domain-containing protein"/>
    <property type="match status" value="1"/>
</dbReference>
<evidence type="ECO:0000256" key="1">
    <source>
        <dbReference type="ARBA" id="ARBA00022723"/>
    </source>
</evidence>
<reference evidence="8 9" key="1">
    <citation type="submission" date="2016-10" db="EMBL/GenBank/DDBJ databases">
        <title>Draft genome sequence of Coniochaeta ligniaria NRRL30616, a lignocellulolytic fungus for bioabatement of inhibitors in plant biomass hydrolysates.</title>
        <authorList>
            <consortium name="DOE Joint Genome Institute"/>
            <person name="Jimenez D.J."/>
            <person name="Hector R.E."/>
            <person name="Riley R."/>
            <person name="Sun H."/>
            <person name="Grigoriev I.V."/>
            <person name="Van Elsas J.D."/>
            <person name="Nichols N.N."/>
        </authorList>
    </citation>
    <scope>NUCLEOTIDE SEQUENCE [LARGE SCALE GENOMIC DNA]</scope>
    <source>
        <strain evidence="8 9">NRRL 30616</strain>
    </source>
</reference>
<name>A0A1J7JQC9_9PEZI</name>
<dbReference type="SMART" id="SM00132">
    <property type="entry name" value="LIM"/>
    <property type="match status" value="2"/>
</dbReference>
<evidence type="ECO:0000256" key="2">
    <source>
        <dbReference type="ARBA" id="ARBA00022737"/>
    </source>
</evidence>
<dbReference type="GO" id="GO:0005634">
    <property type="term" value="C:nucleus"/>
    <property type="evidence" value="ECO:0007669"/>
    <property type="project" value="TreeGrafter"/>
</dbReference>
<dbReference type="GO" id="GO:0030695">
    <property type="term" value="F:GTPase regulator activity"/>
    <property type="evidence" value="ECO:0007669"/>
    <property type="project" value="UniProtKB-ARBA"/>
</dbReference>
<feature type="compositionally biased region" description="Polar residues" evidence="6">
    <location>
        <begin position="194"/>
        <end position="203"/>
    </location>
</feature>
<dbReference type="AlphaFoldDB" id="A0A1J7JQC9"/>
<dbReference type="InParanoid" id="A0A1J7JQC9"/>
<dbReference type="PANTHER" id="PTHR24205:SF16">
    <property type="entry name" value="GH01042P-RELATED"/>
    <property type="match status" value="1"/>
</dbReference>
<dbReference type="CDD" id="cd08368">
    <property type="entry name" value="LIM"/>
    <property type="match status" value="1"/>
</dbReference>
<feature type="region of interest" description="Disordered" evidence="6">
    <location>
        <begin position="467"/>
        <end position="487"/>
    </location>
</feature>
<dbReference type="InterPro" id="IPR001781">
    <property type="entry name" value="Znf_LIM"/>
</dbReference>
<dbReference type="OrthoDB" id="1112565at2759"/>
<evidence type="ECO:0000259" key="7">
    <source>
        <dbReference type="PROSITE" id="PS50023"/>
    </source>
</evidence>